<dbReference type="Proteomes" id="UP001652680">
    <property type="component" value="Unassembled WGS sequence"/>
</dbReference>
<accession>A0A6P4E0B7</accession>
<sequence length="473" mass="54020">MASVVRCEKSGRNRIRELVLVLSLVLMAGDSRAAPFDPSFFIEGVQSEVVNPFNRTIFNRFNLTEEQILSIQNRSNPNMRDTSPQSPNEVLLRQVATHRLNDIAQIVQKTILNENSGVSKEKAGFPFCDKETTNSDEWQLGNNVTLHFASTVFSSNSEDRLSSALLRLYKTNPGQNRDQDPGQIPAQPVSTESPGTMAPNCAKQPTVGPQIRVTVSIILQQRKKQRKKRTCNTAMLSSSSTGWVEIDVKCALAYWEQQNRQEQQHRQMLRQQQPQNQLITSVVGLLMIEVHDDEENPLKPGLYFEPPTCEQAEIAVPWSVYRTEPFKSHLASWTLPRKPRLDLLFNGSNSMKSSYNTPKSRTYIESTTSNSPTIDNQLDESGEYESQQRDRVHLHHRRHYHSHQSNSESAQVEAEIGAEEAMSSASGSEQQMEPVSNHHRHRTGHQHHHHTHHQHHHQRHHPKHHKFSTHKQE</sequence>
<feature type="compositionally biased region" description="Polar residues" evidence="1">
    <location>
        <begin position="346"/>
        <end position="376"/>
    </location>
</feature>
<dbReference type="GeneID" id="108038916"/>
<dbReference type="OrthoDB" id="6287506at2759"/>
<feature type="compositionally biased region" description="Basic residues" evidence="1">
    <location>
        <begin position="437"/>
        <end position="473"/>
    </location>
</feature>
<feature type="region of interest" description="Disordered" evidence="1">
    <location>
        <begin position="171"/>
        <end position="205"/>
    </location>
</feature>
<dbReference type="OMA" id="FMEGVQS"/>
<dbReference type="EnsemblMetazoa" id="XM_017115803.2">
    <property type="protein sequence ID" value="XP_016971292.1"/>
    <property type="gene ID" value="LOC108038916"/>
</dbReference>
<reference evidence="4" key="3">
    <citation type="submission" date="2025-05" db="UniProtKB">
        <authorList>
            <consortium name="EnsemblMetazoa"/>
        </authorList>
    </citation>
    <scope>IDENTIFICATION</scope>
</reference>
<dbReference type="RefSeq" id="XP_016971292.1">
    <property type="nucleotide sequence ID" value="XM_017115803.1"/>
</dbReference>
<feature type="compositionally biased region" description="Basic residues" evidence="1">
    <location>
        <begin position="392"/>
        <end position="402"/>
    </location>
</feature>
<gene>
    <name evidence="6" type="primary">LOC108038916</name>
    <name evidence="4" type="synonym">108038916</name>
</gene>
<evidence type="ECO:0000259" key="3">
    <source>
        <dbReference type="Pfam" id="PF00688"/>
    </source>
</evidence>
<reference evidence="5" key="1">
    <citation type="journal article" date="2021" name="Elife">
        <title>Highly contiguous assemblies of 101 drosophilid genomes.</title>
        <authorList>
            <person name="Kim B.Y."/>
            <person name="Wang J.R."/>
            <person name="Miller D.E."/>
            <person name="Barmina O."/>
            <person name="Delaney E."/>
            <person name="Thompson A."/>
            <person name="Comeault A.A."/>
            <person name="Peede D."/>
            <person name="D'Agostino E.R."/>
            <person name="Pelaez J."/>
            <person name="Aguilar J.M."/>
            <person name="Haji D."/>
            <person name="Matsunaga T."/>
            <person name="Armstrong E.E."/>
            <person name="Zych M."/>
            <person name="Ogawa Y."/>
            <person name="Stamenkovic-Radak M."/>
            <person name="Jelic M."/>
            <person name="Veselinovic M.S."/>
            <person name="Tanaskovic M."/>
            <person name="Eric P."/>
            <person name="Gao J.J."/>
            <person name="Katoh T.K."/>
            <person name="Toda M.J."/>
            <person name="Watabe H."/>
            <person name="Watada M."/>
            <person name="Davis J.S."/>
            <person name="Moyle L.C."/>
            <person name="Manoli G."/>
            <person name="Bertolini E."/>
            <person name="Kostal V."/>
            <person name="Hawley R.S."/>
            <person name="Takahashi A."/>
            <person name="Jones C.D."/>
            <person name="Price D.K."/>
            <person name="Whiteman N."/>
            <person name="Kopp A."/>
            <person name="Matute D.R."/>
            <person name="Petrov D.A."/>
        </authorList>
    </citation>
    <scope>NUCLEOTIDE SEQUENCE [LARGE SCALE GENOMIC DNA]</scope>
</reference>
<dbReference type="InterPro" id="IPR001111">
    <property type="entry name" value="TGF-b_propeptide"/>
</dbReference>
<name>A0A6P4E0B7_DRORH</name>
<feature type="region of interest" description="Disordered" evidence="1">
    <location>
        <begin position="346"/>
        <end position="473"/>
    </location>
</feature>
<dbReference type="Pfam" id="PF00688">
    <property type="entry name" value="TGFb_propeptide"/>
    <property type="match status" value="1"/>
</dbReference>
<evidence type="ECO:0000313" key="6">
    <source>
        <dbReference type="RefSeq" id="XP_016971292.1"/>
    </source>
</evidence>
<proteinExistence type="predicted"/>
<dbReference type="AlphaFoldDB" id="A0A6P4E0B7"/>
<protein>
    <submittedName>
        <fullName evidence="6">Protein anachronism isoform X1</fullName>
    </submittedName>
</protein>
<evidence type="ECO:0000313" key="5">
    <source>
        <dbReference type="Proteomes" id="UP001652680"/>
    </source>
</evidence>
<feature type="domain" description="TGF-beta propeptide" evidence="3">
    <location>
        <begin position="132"/>
        <end position="265"/>
    </location>
</feature>
<feature type="chain" id="PRO_5028371879" evidence="2">
    <location>
        <begin position="34"/>
        <end position="473"/>
    </location>
</feature>
<keyword evidence="2" id="KW-0732">Signal</keyword>
<evidence type="ECO:0000313" key="4">
    <source>
        <dbReference type="EnsemblMetazoa" id="XP_016971292.1"/>
    </source>
</evidence>
<feature type="compositionally biased region" description="Low complexity" evidence="1">
    <location>
        <begin position="413"/>
        <end position="433"/>
    </location>
</feature>
<organism evidence="6">
    <name type="scientific">Drosophila rhopaloa</name>
    <name type="common">Fruit fly</name>
    <dbReference type="NCBI Taxonomy" id="1041015"/>
    <lineage>
        <taxon>Eukaryota</taxon>
        <taxon>Metazoa</taxon>
        <taxon>Ecdysozoa</taxon>
        <taxon>Arthropoda</taxon>
        <taxon>Hexapoda</taxon>
        <taxon>Insecta</taxon>
        <taxon>Pterygota</taxon>
        <taxon>Neoptera</taxon>
        <taxon>Endopterygota</taxon>
        <taxon>Diptera</taxon>
        <taxon>Brachycera</taxon>
        <taxon>Muscomorpha</taxon>
        <taxon>Ephydroidea</taxon>
        <taxon>Drosophilidae</taxon>
        <taxon>Drosophila</taxon>
        <taxon>Sophophora</taxon>
    </lineage>
</organism>
<evidence type="ECO:0000256" key="1">
    <source>
        <dbReference type="SAM" id="MobiDB-lite"/>
    </source>
</evidence>
<evidence type="ECO:0000256" key="2">
    <source>
        <dbReference type="SAM" id="SignalP"/>
    </source>
</evidence>
<reference evidence="6" key="2">
    <citation type="submission" date="2025-04" db="UniProtKB">
        <authorList>
            <consortium name="RefSeq"/>
        </authorList>
    </citation>
    <scope>IDENTIFICATION</scope>
</reference>
<feature type="signal peptide" evidence="2">
    <location>
        <begin position="1"/>
        <end position="33"/>
    </location>
</feature>
<keyword evidence="5" id="KW-1185">Reference proteome</keyword>